<reference evidence="3" key="1">
    <citation type="submission" date="2023-01" db="EMBL/GenBank/DDBJ databases">
        <title>Key to firefly adult light organ development and bioluminescence: homeobox transcription factors regulate luciferase expression and transportation to peroxisome.</title>
        <authorList>
            <person name="Fu X."/>
        </authorList>
    </citation>
    <scope>NUCLEOTIDE SEQUENCE [LARGE SCALE GENOMIC DNA]</scope>
</reference>
<dbReference type="InterPro" id="IPR009053">
    <property type="entry name" value="Prefoldin"/>
</dbReference>
<dbReference type="Proteomes" id="UP001353858">
    <property type="component" value="Unassembled WGS sequence"/>
</dbReference>
<name>A0AAN7NYN8_9COLE</name>
<feature type="coiled-coil region" evidence="1">
    <location>
        <begin position="17"/>
        <end position="44"/>
    </location>
</feature>
<organism evidence="2 3">
    <name type="scientific">Aquatica leii</name>
    <dbReference type="NCBI Taxonomy" id="1421715"/>
    <lineage>
        <taxon>Eukaryota</taxon>
        <taxon>Metazoa</taxon>
        <taxon>Ecdysozoa</taxon>
        <taxon>Arthropoda</taxon>
        <taxon>Hexapoda</taxon>
        <taxon>Insecta</taxon>
        <taxon>Pterygota</taxon>
        <taxon>Neoptera</taxon>
        <taxon>Endopterygota</taxon>
        <taxon>Coleoptera</taxon>
        <taxon>Polyphaga</taxon>
        <taxon>Elateriformia</taxon>
        <taxon>Elateroidea</taxon>
        <taxon>Lampyridae</taxon>
        <taxon>Luciolinae</taxon>
        <taxon>Aquatica</taxon>
    </lineage>
</organism>
<accession>A0AAN7NYN8</accession>
<dbReference type="AlphaFoldDB" id="A0AAN7NYN8"/>
<sequence length="144" mass="16893">MKKSIIEKISSYENFIEDKLKKDLRDLEELLSKKNEQHKLWQDLKNFIQHVNEFKNEELNTTFELGLGIFLGAKIENAETVIVNIGCDCYLDMYFDEAVKYADIRMKYLKKEIDFLRQQAELNGFAPSVTISLFLDNAQTNDSR</sequence>
<evidence type="ECO:0000313" key="2">
    <source>
        <dbReference type="EMBL" id="KAK4872964.1"/>
    </source>
</evidence>
<keyword evidence="1" id="KW-0175">Coiled coil</keyword>
<evidence type="ECO:0000256" key="1">
    <source>
        <dbReference type="SAM" id="Coils"/>
    </source>
</evidence>
<dbReference type="EMBL" id="JARPUR010000007">
    <property type="protein sequence ID" value="KAK4872964.1"/>
    <property type="molecule type" value="Genomic_DNA"/>
</dbReference>
<dbReference type="InterPro" id="IPR004127">
    <property type="entry name" value="Prefoldin_subunit_alpha"/>
</dbReference>
<evidence type="ECO:0000313" key="3">
    <source>
        <dbReference type="Proteomes" id="UP001353858"/>
    </source>
</evidence>
<gene>
    <name evidence="2" type="ORF">RN001_014993</name>
</gene>
<protein>
    <submittedName>
        <fullName evidence="2">Uncharacterized protein</fullName>
    </submittedName>
</protein>
<keyword evidence="3" id="KW-1185">Reference proteome</keyword>
<comment type="caution">
    <text evidence="2">The sequence shown here is derived from an EMBL/GenBank/DDBJ whole genome shotgun (WGS) entry which is preliminary data.</text>
</comment>
<proteinExistence type="predicted"/>
<dbReference type="Gene3D" id="1.10.287.370">
    <property type="match status" value="1"/>
</dbReference>
<dbReference type="SUPFAM" id="SSF46579">
    <property type="entry name" value="Prefoldin"/>
    <property type="match status" value="1"/>
</dbReference>
<dbReference type="Pfam" id="PF02996">
    <property type="entry name" value="Prefoldin"/>
    <property type="match status" value="1"/>
</dbReference>
<dbReference type="CDD" id="cd23158">
    <property type="entry name" value="Prefoldin_UXT"/>
    <property type="match status" value="1"/>
</dbReference>